<evidence type="ECO:0000256" key="8">
    <source>
        <dbReference type="ARBA" id="ARBA00022777"/>
    </source>
</evidence>
<keyword evidence="4" id="KW-1003">Cell membrane</keyword>
<dbReference type="GO" id="GO:0016301">
    <property type="term" value="F:kinase activity"/>
    <property type="evidence" value="ECO:0007669"/>
    <property type="project" value="UniProtKB-KW"/>
</dbReference>
<keyword evidence="10" id="KW-0902">Two-component regulatory system</keyword>
<dbReference type="EMBL" id="JAOQJX010000027">
    <property type="protein sequence ID" value="MCU6748615.1"/>
    <property type="molecule type" value="Genomic_DNA"/>
</dbReference>
<comment type="caution">
    <text evidence="15">The sequence shown here is derived from an EMBL/GenBank/DDBJ whole genome shotgun (WGS) entry which is preliminary data.</text>
</comment>
<keyword evidence="9 13" id="KW-1133">Transmembrane helix</keyword>
<organism evidence="15 16">
    <name type="scientific">Faecalicatena acetigenes</name>
    <dbReference type="NCBI Taxonomy" id="2981790"/>
    <lineage>
        <taxon>Bacteria</taxon>
        <taxon>Bacillati</taxon>
        <taxon>Bacillota</taxon>
        <taxon>Clostridia</taxon>
        <taxon>Lachnospirales</taxon>
        <taxon>Lachnospiraceae</taxon>
        <taxon>Faecalicatena</taxon>
    </lineage>
</organism>
<evidence type="ECO:0000256" key="3">
    <source>
        <dbReference type="ARBA" id="ARBA00012438"/>
    </source>
</evidence>
<dbReference type="Gene3D" id="3.30.565.10">
    <property type="entry name" value="Histidine kinase-like ATPase, C-terminal domain"/>
    <property type="match status" value="1"/>
</dbReference>
<feature type="transmembrane region" description="Helical" evidence="13">
    <location>
        <begin position="39"/>
        <end position="60"/>
    </location>
</feature>
<protein>
    <recommendedName>
        <fullName evidence="3">histidine kinase</fullName>
        <ecNumber evidence="3">2.7.13.3</ecNumber>
    </recommendedName>
</protein>
<dbReference type="InterPro" id="IPR003661">
    <property type="entry name" value="HisK_dim/P_dom"/>
</dbReference>
<name>A0ABT2TEA3_9FIRM</name>
<keyword evidence="8 15" id="KW-0418">Kinase</keyword>
<dbReference type="RefSeq" id="WP_059069131.1">
    <property type="nucleotide sequence ID" value="NZ_JAOQJX010000027.1"/>
</dbReference>
<evidence type="ECO:0000313" key="15">
    <source>
        <dbReference type="EMBL" id="MCU6748615.1"/>
    </source>
</evidence>
<keyword evidence="6" id="KW-0808">Transferase</keyword>
<evidence type="ECO:0000256" key="6">
    <source>
        <dbReference type="ARBA" id="ARBA00022679"/>
    </source>
</evidence>
<keyword evidence="12" id="KW-0175">Coiled coil</keyword>
<dbReference type="EC" id="2.7.13.3" evidence="3"/>
<accession>A0ABT2TEA3</accession>
<reference evidence="15 16" key="1">
    <citation type="journal article" date="2021" name="ISME Commun">
        <title>Automated analysis of genomic sequences facilitates high-throughput and comprehensive description of bacteria.</title>
        <authorList>
            <person name="Hitch T.C.A."/>
        </authorList>
    </citation>
    <scope>NUCLEOTIDE SEQUENCE [LARGE SCALE GENOMIC DNA]</scope>
    <source>
        <strain evidence="15 16">H2_18</strain>
    </source>
</reference>
<evidence type="ECO:0000256" key="10">
    <source>
        <dbReference type="ARBA" id="ARBA00023012"/>
    </source>
</evidence>
<keyword evidence="16" id="KW-1185">Reference proteome</keyword>
<dbReference type="PRINTS" id="PR00344">
    <property type="entry name" value="BCTRLSENSOR"/>
</dbReference>
<comment type="subcellular location">
    <subcellularLocation>
        <location evidence="2">Cell membrane</location>
        <topology evidence="2">Multi-pass membrane protein</topology>
    </subcellularLocation>
</comment>
<dbReference type="InterPro" id="IPR036890">
    <property type="entry name" value="HATPase_C_sf"/>
</dbReference>
<dbReference type="SMART" id="SM00387">
    <property type="entry name" value="HATPase_c"/>
    <property type="match status" value="1"/>
</dbReference>
<evidence type="ECO:0000256" key="9">
    <source>
        <dbReference type="ARBA" id="ARBA00022989"/>
    </source>
</evidence>
<comment type="catalytic activity">
    <reaction evidence="1">
        <text>ATP + protein L-histidine = ADP + protein N-phospho-L-histidine.</text>
        <dbReference type="EC" id="2.7.13.3"/>
    </reaction>
</comment>
<dbReference type="Pfam" id="PF02518">
    <property type="entry name" value="HATPase_c"/>
    <property type="match status" value="1"/>
</dbReference>
<evidence type="ECO:0000313" key="16">
    <source>
        <dbReference type="Proteomes" id="UP001652394"/>
    </source>
</evidence>
<evidence type="ECO:0000256" key="2">
    <source>
        <dbReference type="ARBA" id="ARBA00004651"/>
    </source>
</evidence>
<dbReference type="Proteomes" id="UP001652394">
    <property type="component" value="Unassembled WGS sequence"/>
</dbReference>
<dbReference type="PANTHER" id="PTHR45453:SF2">
    <property type="entry name" value="HISTIDINE KINASE"/>
    <property type="match status" value="1"/>
</dbReference>
<dbReference type="CDD" id="cd00082">
    <property type="entry name" value="HisKA"/>
    <property type="match status" value="1"/>
</dbReference>
<keyword evidence="11 13" id="KW-0472">Membrane</keyword>
<dbReference type="PROSITE" id="PS50109">
    <property type="entry name" value="HIS_KIN"/>
    <property type="match status" value="1"/>
</dbReference>
<evidence type="ECO:0000256" key="12">
    <source>
        <dbReference type="SAM" id="Coils"/>
    </source>
</evidence>
<dbReference type="InterPro" id="IPR003594">
    <property type="entry name" value="HATPase_dom"/>
</dbReference>
<feature type="coiled-coil region" evidence="12">
    <location>
        <begin position="91"/>
        <end position="118"/>
    </location>
</feature>
<proteinExistence type="predicted"/>
<evidence type="ECO:0000259" key="14">
    <source>
        <dbReference type="PROSITE" id="PS50109"/>
    </source>
</evidence>
<sequence length="363" mass="42564">MKKTSIAYVKKCWKRLLFYFGFLGLIYLVLYLYNIRQDALGYMVLLGSFFCVLAETAGVIRYRRHYGKLFQAVKGMPDEMGDFPKADDTIEETYQERMMELYEEKNRLESEMRIGRQEMQEYYGLWVHQIKTPISAMNLLLQTMEENDRAQRKEAVKELKVELFKTEQYVEMVLTYLRMEDISSDMLLYWYRTDTLVKQAVRKYSQMFILKKIKLNYTECSRMVLTDEKWMVFVLEQILSNALKYTKKGSISIYTEPEEGLESEDRCVQKSTQETEVQNIKEGGVLVIEDTGIGISAEDLPRVFEKGFTGYNGRQDKKSTGIGLYLCKSVCEKLNHTIRIYSVQGKGTKVKIGLSRRELHCEE</sequence>
<feature type="transmembrane region" description="Helical" evidence="13">
    <location>
        <begin position="12"/>
        <end position="33"/>
    </location>
</feature>
<dbReference type="InterPro" id="IPR004358">
    <property type="entry name" value="Sig_transdc_His_kin-like_C"/>
</dbReference>
<keyword evidence="5" id="KW-0597">Phosphoprotein</keyword>
<feature type="domain" description="Histidine kinase" evidence="14">
    <location>
        <begin position="125"/>
        <end position="358"/>
    </location>
</feature>
<dbReference type="SUPFAM" id="SSF55874">
    <property type="entry name" value="ATPase domain of HSP90 chaperone/DNA topoisomerase II/histidine kinase"/>
    <property type="match status" value="1"/>
</dbReference>
<evidence type="ECO:0000256" key="11">
    <source>
        <dbReference type="ARBA" id="ARBA00023136"/>
    </source>
</evidence>
<dbReference type="PANTHER" id="PTHR45453">
    <property type="entry name" value="PHOSPHATE REGULON SENSOR PROTEIN PHOR"/>
    <property type="match status" value="1"/>
</dbReference>
<evidence type="ECO:0000256" key="13">
    <source>
        <dbReference type="SAM" id="Phobius"/>
    </source>
</evidence>
<gene>
    <name evidence="15" type="ORF">OCV51_13285</name>
</gene>
<dbReference type="InterPro" id="IPR005467">
    <property type="entry name" value="His_kinase_dom"/>
</dbReference>
<dbReference type="InterPro" id="IPR050351">
    <property type="entry name" value="BphY/WalK/GraS-like"/>
</dbReference>
<evidence type="ECO:0000256" key="4">
    <source>
        <dbReference type="ARBA" id="ARBA00022475"/>
    </source>
</evidence>
<evidence type="ECO:0000256" key="1">
    <source>
        <dbReference type="ARBA" id="ARBA00000085"/>
    </source>
</evidence>
<keyword evidence="7 13" id="KW-0812">Transmembrane</keyword>
<evidence type="ECO:0000256" key="5">
    <source>
        <dbReference type="ARBA" id="ARBA00022553"/>
    </source>
</evidence>
<evidence type="ECO:0000256" key="7">
    <source>
        <dbReference type="ARBA" id="ARBA00022692"/>
    </source>
</evidence>